<evidence type="ECO:0000313" key="2">
    <source>
        <dbReference type="Proteomes" id="UP001589627"/>
    </source>
</evidence>
<protein>
    <submittedName>
        <fullName evidence="1">Urease accessory protein UreF</fullName>
    </submittedName>
</protein>
<organism evidence="1 2">
    <name type="scientific">Actinoallomurus acaciae</name>
    <dbReference type="NCBI Taxonomy" id="502577"/>
    <lineage>
        <taxon>Bacteria</taxon>
        <taxon>Bacillati</taxon>
        <taxon>Actinomycetota</taxon>
        <taxon>Actinomycetes</taxon>
        <taxon>Streptosporangiales</taxon>
        <taxon>Thermomonosporaceae</taxon>
        <taxon>Actinoallomurus</taxon>
    </lineage>
</organism>
<accession>A0ABV5YS64</accession>
<evidence type="ECO:0000313" key="1">
    <source>
        <dbReference type="EMBL" id="MFB9837929.1"/>
    </source>
</evidence>
<keyword evidence="2" id="KW-1185">Reference proteome</keyword>
<proteinExistence type="predicted"/>
<reference evidence="1 2" key="1">
    <citation type="submission" date="2024-09" db="EMBL/GenBank/DDBJ databases">
        <authorList>
            <person name="Sun Q."/>
            <person name="Mori K."/>
        </authorList>
    </citation>
    <scope>NUCLEOTIDE SEQUENCE [LARGE SCALE GENOMIC DNA]</scope>
    <source>
        <strain evidence="1 2">TBRC 0563</strain>
    </source>
</reference>
<feature type="non-terminal residue" evidence="1">
    <location>
        <position position="1"/>
    </location>
</feature>
<comment type="caution">
    <text evidence="1">The sequence shown here is derived from an EMBL/GenBank/DDBJ whole genome shotgun (WGS) entry which is preliminary data.</text>
</comment>
<sequence>LLGLDPLGVQRVLADLAARIDATAAEAAGSVRAGVLPTASAPALDLFAELHLQADLRLFES</sequence>
<name>A0ABV5YS64_9ACTN</name>
<gene>
    <name evidence="1" type="ORF">ACFFNX_37775</name>
</gene>
<dbReference type="Proteomes" id="UP001589627">
    <property type="component" value="Unassembled WGS sequence"/>
</dbReference>
<dbReference type="EMBL" id="JBHLZP010000442">
    <property type="protein sequence ID" value="MFB9837929.1"/>
    <property type="molecule type" value="Genomic_DNA"/>
</dbReference>